<dbReference type="GO" id="GO:0012505">
    <property type="term" value="C:endomembrane system"/>
    <property type="evidence" value="ECO:0007669"/>
    <property type="project" value="UniProtKB-SubCell"/>
</dbReference>
<gene>
    <name evidence="12" type="ORF">mRhiFer1_016071</name>
</gene>
<dbReference type="CDD" id="cd22624">
    <property type="entry name" value="Kunitz_HAI1_2-like"/>
    <property type="match status" value="1"/>
</dbReference>
<dbReference type="Proteomes" id="UP000585614">
    <property type="component" value="Unassembled WGS sequence"/>
</dbReference>
<dbReference type="CDD" id="cd22623">
    <property type="entry name" value="Kunitz_HAI1_1-like"/>
    <property type="match status" value="1"/>
</dbReference>
<feature type="domain" description="BPTI/Kunitz inhibitor" evidence="10">
    <location>
        <begin position="250"/>
        <end position="300"/>
    </location>
</feature>
<organism evidence="12 13">
    <name type="scientific">Rhinolophus ferrumequinum</name>
    <name type="common">Greater horseshoe bat</name>
    <dbReference type="NCBI Taxonomy" id="59479"/>
    <lineage>
        <taxon>Eukaryota</taxon>
        <taxon>Metazoa</taxon>
        <taxon>Chordata</taxon>
        <taxon>Craniata</taxon>
        <taxon>Vertebrata</taxon>
        <taxon>Euteleostomi</taxon>
        <taxon>Mammalia</taxon>
        <taxon>Eutheria</taxon>
        <taxon>Laurasiatheria</taxon>
        <taxon>Chiroptera</taxon>
        <taxon>Yinpterochiroptera</taxon>
        <taxon>Rhinolophoidea</taxon>
        <taxon>Rhinolophidae</taxon>
        <taxon>Rhinolophinae</taxon>
        <taxon>Rhinolophus</taxon>
    </lineage>
</organism>
<evidence type="ECO:0000256" key="9">
    <source>
        <dbReference type="SAM" id="SignalP"/>
    </source>
</evidence>
<evidence type="ECO:0000259" key="10">
    <source>
        <dbReference type="PROSITE" id="PS50279"/>
    </source>
</evidence>
<dbReference type="SMART" id="SM00765">
    <property type="entry name" value="MANEC"/>
    <property type="match status" value="1"/>
</dbReference>
<dbReference type="AlphaFoldDB" id="A0A7J7XRZ9"/>
<dbReference type="Gene3D" id="4.10.410.10">
    <property type="entry name" value="Pancreatic trypsin inhibitor Kunitz domain"/>
    <property type="match status" value="2"/>
</dbReference>
<dbReference type="InterPro" id="IPR002223">
    <property type="entry name" value="Kunitz_BPTI"/>
</dbReference>
<dbReference type="GO" id="GO:0030198">
    <property type="term" value="P:extracellular matrix organization"/>
    <property type="evidence" value="ECO:0007669"/>
    <property type="project" value="TreeGrafter"/>
</dbReference>
<comment type="caution">
    <text evidence="12">The sequence shown here is derived from an EMBL/GenBank/DDBJ whole genome shotgun (WGS) entry which is preliminary data.</text>
</comment>
<dbReference type="GO" id="GO:0004867">
    <property type="term" value="F:serine-type endopeptidase inhibitor activity"/>
    <property type="evidence" value="ECO:0007669"/>
    <property type="project" value="InterPro"/>
</dbReference>
<evidence type="ECO:0000313" key="13">
    <source>
        <dbReference type="Proteomes" id="UP000585614"/>
    </source>
</evidence>
<dbReference type="PROSITE" id="PS00280">
    <property type="entry name" value="BPTI_KUNITZ_1"/>
    <property type="match status" value="2"/>
</dbReference>
<dbReference type="GO" id="GO:0060429">
    <property type="term" value="P:epithelium development"/>
    <property type="evidence" value="ECO:0007669"/>
    <property type="project" value="TreeGrafter"/>
</dbReference>
<dbReference type="SMART" id="SM00131">
    <property type="entry name" value="KU"/>
    <property type="match status" value="2"/>
</dbReference>
<evidence type="ECO:0000256" key="5">
    <source>
        <dbReference type="ARBA" id="ARBA00023157"/>
    </source>
</evidence>
<dbReference type="PROSITE" id="PS50279">
    <property type="entry name" value="BPTI_KUNITZ_2"/>
    <property type="match status" value="2"/>
</dbReference>
<evidence type="ECO:0000256" key="7">
    <source>
        <dbReference type="SAM" id="MobiDB-lite"/>
    </source>
</evidence>
<feature type="transmembrane region" description="Helical" evidence="8">
    <location>
        <begin position="408"/>
        <end position="430"/>
    </location>
</feature>
<evidence type="ECO:0000256" key="2">
    <source>
        <dbReference type="ARBA" id="ARBA00022729"/>
    </source>
</evidence>
<feature type="region of interest" description="Disordered" evidence="7">
    <location>
        <begin position="439"/>
        <end position="463"/>
    </location>
</feature>
<dbReference type="PANTHER" id="PTHR46750:SF1">
    <property type="entry name" value="KUNITZ-TYPE PROTEASE INHIBITOR 1"/>
    <property type="match status" value="1"/>
</dbReference>
<keyword evidence="2 9" id="KW-0732">Signal</keyword>
<evidence type="ECO:0000259" key="11">
    <source>
        <dbReference type="PROSITE" id="PS50986"/>
    </source>
</evidence>
<protein>
    <submittedName>
        <fullName evidence="12">Serine peptidase inhibitor, Kunitz type 1</fullName>
    </submittedName>
</protein>
<reference evidence="12 13" key="1">
    <citation type="journal article" date="2020" name="Nature">
        <title>Six reference-quality genomes reveal evolution of bat adaptations.</title>
        <authorList>
            <person name="Jebb D."/>
            <person name="Huang Z."/>
            <person name="Pippel M."/>
            <person name="Hughes G.M."/>
            <person name="Lavrichenko K."/>
            <person name="Devanna P."/>
            <person name="Winkler S."/>
            <person name="Jermiin L.S."/>
            <person name="Skirmuntt E.C."/>
            <person name="Katzourakis A."/>
            <person name="Burkitt-Gray L."/>
            <person name="Ray D.A."/>
            <person name="Sullivan K.A.M."/>
            <person name="Roscito J.G."/>
            <person name="Kirilenko B.M."/>
            <person name="Davalos L.M."/>
            <person name="Corthals A.P."/>
            <person name="Power M.L."/>
            <person name="Jones G."/>
            <person name="Ransome R.D."/>
            <person name="Dechmann D.K.N."/>
            <person name="Locatelli A.G."/>
            <person name="Puechmaille S.J."/>
            <person name="Fedrigo O."/>
            <person name="Jarvis E.D."/>
            <person name="Hiller M."/>
            <person name="Vernes S.C."/>
            <person name="Myers E.W."/>
            <person name="Teeling E.C."/>
        </authorList>
    </citation>
    <scope>NUCLEOTIDE SEQUENCE [LARGE SCALE GENOMIC DNA]</scope>
    <source>
        <strain evidence="12">MRhiFer1</strain>
        <tissue evidence="12">Lung</tissue>
    </source>
</reference>
<keyword evidence="8" id="KW-1133">Transmembrane helix</keyword>
<feature type="signal peptide" evidence="9">
    <location>
        <begin position="1"/>
        <end position="31"/>
    </location>
</feature>
<feature type="domain" description="BPTI/Kunitz inhibitor" evidence="10">
    <location>
        <begin position="333"/>
        <end position="383"/>
    </location>
</feature>
<keyword evidence="6" id="KW-0325">Glycoprotein</keyword>
<keyword evidence="4 8" id="KW-0472">Membrane</keyword>
<dbReference type="Pfam" id="PF00014">
    <property type="entry name" value="Kunitz_BPTI"/>
    <property type="match status" value="2"/>
</dbReference>
<dbReference type="PRINTS" id="PR00759">
    <property type="entry name" value="BASICPTASE"/>
</dbReference>
<keyword evidence="8" id="KW-0812">Transmembrane</keyword>
<dbReference type="PANTHER" id="PTHR46750">
    <property type="entry name" value="KUNITZ-TYPE PROTEASE INHIBITOR 1"/>
    <property type="match status" value="1"/>
</dbReference>
<evidence type="ECO:0000256" key="6">
    <source>
        <dbReference type="ARBA" id="ARBA00023180"/>
    </source>
</evidence>
<dbReference type="PROSITE" id="PS50986">
    <property type="entry name" value="MANSC"/>
    <property type="match status" value="1"/>
</dbReference>
<dbReference type="EMBL" id="JACAGC010000008">
    <property type="protein sequence ID" value="KAF6352501.1"/>
    <property type="molecule type" value="Genomic_DNA"/>
</dbReference>
<feature type="domain" description="MANSC" evidence="11">
    <location>
        <begin position="57"/>
        <end position="140"/>
    </location>
</feature>
<dbReference type="FunFam" id="4.10.410.10:FF:000008">
    <property type="entry name" value="Serine peptidase inhibitor, Kunitz type 1"/>
    <property type="match status" value="1"/>
</dbReference>
<evidence type="ECO:0000256" key="4">
    <source>
        <dbReference type="ARBA" id="ARBA00023136"/>
    </source>
</evidence>
<name>A0A7J7XRZ9_RHIFE</name>
<evidence type="ECO:0000256" key="1">
    <source>
        <dbReference type="ARBA" id="ARBA00004308"/>
    </source>
</evidence>
<dbReference type="InterPro" id="IPR020901">
    <property type="entry name" value="Prtase_inh_Kunz-CS"/>
</dbReference>
<dbReference type="GO" id="GO:0005886">
    <property type="term" value="C:plasma membrane"/>
    <property type="evidence" value="ECO:0007669"/>
    <property type="project" value="TreeGrafter"/>
</dbReference>
<evidence type="ECO:0000256" key="8">
    <source>
        <dbReference type="SAM" id="Phobius"/>
    </source>
</evidence>
<feature type="chain" id="PRO_5029487429" evidence="9">
    <location>
        <begin position="32"/>
        <end position="475"/>
    </location>
</feature>
<dbReference type="GO" id="GO:0008544">
    <property type="term" value="P:epidermis development"/>
    <property type="evidence" value="ECO:0007669"/>
    <property type="project" value="TreeGrafter"/>
</dbReference>
<keyword evidence="5" id="KW-1015">Disulfide bond</keyword>
<evidence type="ECO:0000256" key="3">
    <source>
        <dbReference type="ARBA" id="ARBA00022737"/>
    </source>
</evidence>
<dbReference type="SUPFAM" id="SSF57362">
    <property type="entry name" value="BPTI-like"/>
    <property type="match status" value="2"/>
</dbReference>
<dbReference type="InterPro" id="IPR036880">
    <property type="entry name" value="Kunitz_BPTI_sf"/>
</dbReference>
<accession>A0A7J7XRZ9</accession>
<evidence type="ECO:0000313" key="12">
    <source>
        <dbReference type="EMBL" id="KAF6352501.1"/>
    </source>
</evidence>
<proteinExistence type="predicted"/>
<comment type="subcellular location">
    <subcellularLocation>
        <location evidence="1">Endomembrane system</location>
    </subcellularLocation>
</comment>
<dbReference type="Pfam" id="PF07502">
    <property type="entry name" value="MANEC"/>
    <property type="match status" value="1"/>
</dbReference>
<dbReference type="InterPro" id="IPR013980">
    <property type="entry name" value="MANSC_dom"/>
</dbReference>
<dbReference type="InterPro" id="IPR011106">
    <property type="entry name" value="MANSC_N"/>
</dbReference>
<sequence length="475" mass="52616">MAPGRTMAGAHLSQTYFPAVAVCLLCPLALADTDAGPPPTPPALPAGASCLDRFTPGVPAFVLDTEASISNGATFLDSPTVRRGRDCVRACCTTQNCNLALVELQPSGGEDAVASCFLINCLYDQNFVCKFAPREGFMNYLTREVYRSYRKLRTQGFGGSGIPMVWADIDLKVQPQEPLVLKGVENTDWHLLQGDTDVRVERNDPDQVKLWGLKEGTYLFQLKVASVDQPERTANLTVTVLSTKQTEDYCLVPKKVGRCRGSFPRWYYDPTEQLCKSFVYGGCLGNKNNYLREEECKLACRSVQGPSMARHNPDASGFEELQSFHFPSDKGHCVDLPDTGLCKESISRWYYNPFSEHCARFTYGGCYGNKNNFEEEQQCLESCRGISKKDVFGLRRENPIPNGGSVEVAIAVLLAACIVVVVAILGYCFIKNQRKSLHRYHSGHRHPPPPTPASSTVSTTEDTEHLVYNHTTRPL</sequence>
<keyword evidence="3" id="KW-0677">Repeat</keyword>
<dbReference type="FunFam" id="4.10.410.10:FF:000006">
    <property type="entry name" value="Serine peptidase inhibitor, Kunitz type 1"/>
    <property type="match status" value="1"/>
</dbReference>
<dbReference type="Pfam" id="PF22352">
    <property type="entry name" value="K319L-like_PKD"/>
    <property type="match status" value="1"/>
</dbReference>